<dbReference type="InterPro" id="IPR043130">
    <property type="entry name" value="CDP-OH_PTrfase_TM_dom"/>
</dbReference>
<dbReference type="Gene3D" id="1.20.120.1760">
    <property type="match status" value="1"/>
</dbReference>
<protein>
    <recommendedName>
        <fullName evidence="4">Ceramide phosphoethanolamine synthase</fullName>
    </recommendedName>
</protein>
<organism evidence="2 3">
    <name type="scientific">Porites evermanni</name>
    <dbReference type="NCBI Taxonomy" id="104178"/>
    <lineage>
        <taxon>Eukaryota</taxon>
        <taxon>Metazoa</taxon>
        <taxon>Cnidaria</taxon>
        <taxon>Anthozoa</taxon>
        <taxon>Hexacorallia</taxon>
        <taxon>Scleractinia</taxon>
        <taxon>Fungiina</taxon>
        <taxon>Poritidae</taxon>
        <taxon>Porites</taxon>
    </lineage>
</organism>
<evidence type="ECO:0008006" key="4">
    <source>
        <dbReference type="Google" id="ProtNLM"/>
    </source>
</evidence>
<feature type="transmembrane region" description="Helical" evidence="1">
    <location>
        <begin position="305"/>
        <end position="322"/>
    </location>
</feature>
<dbReference type="Proteomes" id="UP001159427">
    <property type="component" value="Unassembled WGS sequence"/>
</dbReference>
<evidence type="ECO:0000313" key="3">
    <source>
        <dbReference type="Proteomes" id="UP001159427"/>
    </source>
</evidence>
<proteinExistence type="predicted"/>
<dbReference type="EMBL" id="CALNXI010000040">
    <property type="protein sequence ID" value="CAH3016389.1"/>
    <property type="molecule type" value="Genomic_DNA"/>
</dbReference>
<evidence type="ECO:0000313" key="2">
    <source>
        <dbReference type="EMBL" id="CAH3016389.1"/>
    </source>
</evidence>
<reference evidence="2 3" key="1">
    <citation type="submission" date="2022-05" db="EMBL/GenBank/DDBJ databases">
        <authorList>
            <consortium name="Genoscope - CEA"/>
            <person name="William W."/>
        </authorList>
    </citation>
    <scope>NUCLEOTIDE SEQUENCE [LARGE SCALE GENOMIC DNA]</scope>
</reference>
<sequence length="332" mass="38363">MAGCEESCGFYFVFALVTFFVWMDLSFFDELGEHGSFYNSTMAENMMFPVKSIKLRMQDHTDHYVNLPWMQFFNDYTGLYKVPGITPNLISGIHLFLAIMAAKCFVSGTLGIRRLGALLYELRCQLDILDGVVFRAQQNMKDNFMSVWGSMGYLVDAFADMCGGLLVAGACTVFLNRYPPWKRIKTKLHDELESGGRKALSFHHEDEERYVHVNRRSVNIKMLLVVVQIIARSGFWDHYLHSYVDLLEKPNPDIPRDLQAEVLSYRSTWAVMWLWKVSSADAVLQFTMLAILFDKLWVWVQMLNYFGPLELAFVIVFSQLHLMEVRAYLLGT</sequence>
<accession>A0ABN8LH10</accession>
<feature type="transmembrane region" description="Helical" evidence="1">
    <location>
        <begin position="9"/>
        <end position="28"/>
    </location>
</feature>
<keyword evidence="1" id="KW-0472">Membrane</keyword>
<feature type="transmembrane region" description="Helical" evidence="1">
    <location>
        <begin position="153"/>
        <end position="175"/>
    </location>
</feature>
<name>A0ABN8LH10_9CNID</name>
<evidence type="ECO:0000256" key="1">
    <source>
        <dbReference type="SAM" id="Phobius"/>
    </source>
</evidence>
<keyword evidence="1" id="KW-0812">Transmembrane</keyword>
<gene>
    <name evidence="2" type="ORF">PEVE_00028786</name>
</gene>
<comment type="caution">
    <text evidence="2">The sequence shown here is derived from an EMBL/GenBank/DDBJ whole genome shotgun (WGS) entry which is preliminary data.</text>
</comment>
<keyword evidence="3" id="KW-1185">Reference proteome</keyword>
<keyword evidence="1" id="KW-1133">Transmembrane helix</keyword>
<feature type="transmembrane region" description="Helical" evidence="1">
    <location>
        <begin position="218"/>
        <end position="236"/>
    </location>
</feature>